<feature type="chain" id="PRO_5032767353" description="Phospholipid-binding protein" evidence="1">
    <location>
        <begin position="21"/>
        <end position="131"/>
    </location>
</feature>
<accession>A0A850Q0H1</accession>
<sequence>MRFRFLVLAAILAAPTVASAEMSVTFDWGKIPRCTTGRPNVVDSPQFVLKDVPEGTTHLLFRMIDRDDTWADHGQKKLKLNATGDVTIPAGSFKYLSPCPKGAIHTYEWHVTAFKGMKPVITAWRQGNYPN</sequence>
<feature type="signal peptide" evidence="1">
    <location>
        <begin position="1"/>
        <end position="20"/>
    </location>
</feature>
<comment type="caution">
    <text evidence="2">The sequence shown here is derived from an EMBL/GenBank/DDBJ whole genome shotgun (WGS) entry which is preliminary data.</text>
</comment>
<dbReference type="Proteomes" id="UP000592216">
    <property type="component" value="Unassembled WGS sequence"/>
</dbReference>
<evidence type="ECO:0008006" key="4">
    <source>
        <dbReference type="Google" id="ProtNLM"/>
    </source>
</evidence>
<dbReference type="RefSeq" id="WP_177156760.1">
    <property type="nucleotide sequence ID" value="NZ_JABCJE010000001.1"/>
</dbReference>
<reference evidence="2 3" key="1">
    <citation type="submission" date="2020-04" db="EMBL/GenBank/DDBJ databases">
        <title>Donghicola sp., a member of the Rhodobacteraceae family isolated from mangrove forest in Thailand.</title>
        <authorList>
            <person name="Charoenyingcharoen P."/>
            <person name="Yukphan P."/>
        </authorList>
    </citation>
    <scope>NUCLEOTIDE SEQUENCE [LARGE SCALE GENOMIC DNA]</scope>
    <source>
        <strain evidence="2 3">B5-SW-15</strain>
    </source>
</reference>
<dbReference type="InterPro" id="IPR036610">
    <property type="entry name" value="PEBP-like_sf"/>
</dbReference>
<proteinExistence type="predicted"/>
<dbReference type="AlphaFoldDB" id="A0A850Q0H1"/>
<name>A0A850Q0H1_9RHOB</name>
<keyword evidence="1" id="KW-0732">Signal</keyword>
<protein>
    <recommendedName>
        <fullName evidence="4">Phospholipid-binding protein</fullName>
    </recommendedName>
</protein>
<organism evidence="2 3">
    <name type="scientific">Donghicola mangrovi</name>
    <dbReference type="NCBI Taxonomy" id="2729614"/>
    <lineage>
        <taxon>Bacteria</taxon>
        <taxon>Pseudomonadati</taxon>
        <taxon>Pseudomonadota</taxon>
        <taxon>Alphaproteobacteria</taxon>
        <taxon>Rhodobacterales</taxon>
        <taxon>Roseobacteraceae</taxon>
        <taxon>Donghicola</taxon>
    </lineage>
</organism>
<evidence type="ECO:0000313" key="3">
    <source>
        <dbReference type="Proteomes" id="UP000592216"/>
    </source>
</evidence>
<evidence type="ECO:0000313" key="2">
    <source>
        <dbReference type="EMBL" id="NVO22533.1"/>
    </source>
</evidence>
<gene>
    <name evidence="2" type="ORF">HJ536_04110</name>
</gene>
<dbReference type="SUPFAM" id="SSF49777">
    <property type="entry name" value="PEBP-like"/>
    <property type="match status" value="1"/>
</dbReference>
<evidence type="ECO:0000256" key="1">
    <source>
        <dbReference type="SAM" id="SignalP"/>
    </source>
</evidence>
<dbReference type="EMBL" id="JABCJE010000001">
    <property type="protein sequence ID" value="NVO22533.1"/>
    <property type="molecule type" value="Genomic_DNA"/>
</dbReference>